<dbReference type="InterPro" id="IPR045063">
    <property type="entry name" value="Dynamin_N"/>
</dbReference>
<accession>A0A5K8A9F6</accession>
<dbReference type="SUPFAM" id="SSF52540">
    <property type="entry name" value="P-loop containing nucleoside triphosphate hydrolases"/>
    <property type="match status" value="1"/>
</dbReference>
<keyword evidence="3" id="KW-1185">Reference proteome</keyword>
<dbReference type="Pfam" id="PF00350">
    <property type="entry name" value="Dynamin_N"/>
    <property type="match status" value="1"/>
</dbReference>
<organism evidence="2 3">
    <name type="scientific">Desulfosarcina ovata subsp. ovata</name>
    <dbReference type="NCBI Taxonomy" id="2752305"/>
    <lineage>
        <taxon>Bacteria</taxon>
        <taxon>Pseudomonadati</taxon>
        <taxon>Thermodesulfobacteriota</taxon>
        <taxon>Desulfobacteria</taxon>
        <taxon>Desulfobacterales</taxon>
        <taxon>Desulfosarcinaceae</taxon>
        <taxon>Desulfosarcina</taxon>
    </lineage>
</organism>
<reference evidence="2 3" key="1">
    <citation type="submission" date="2019-11" db="EMBL/GenBank/DDBJ databases">
        <title>Comparative genomics of hydrocarbon-degrading Desulfosarcina strains.</title>
        <authorList>
            <person name="Watanabe M."/>
            <person name="Kojima H."/>
            <person name="Fukui M."/>
        </authorList>
    </citation>
    <scope>NUCLEOTIDE SEQUENCE [LARGE SCALE GENOMIC DNA]</scope>
    <source>
        <strain evidence="3">oXyS1</strain>
    </source>
</reference>
<protein>
    <recommendedName>
        <fullName evidence="1">Dynamin N-terminal domain-containing protein</fullName>
    </recommendedName>
</protein>
<gene>
    <name evidence="2" type="ORF">DSCOOX_24120</name>
</gene>
<dbReference type="Proteomes" id="UP000422108">
    <property type="component" value="Chromosome"/>
</dbReference>
<evidence type="ECO:0000313" key="2">
    <source>
        <dbReference type="EMBL" id="BBO89232.1"/>
    </source>
</evidence>
<evidence type="ECO:0000259" key="1">
    <source>
        <dbReference type="Pfam" id="PF00350"/>
    </source>
</evidence>
<dbReference type="AlphaFoldDB" id="A0A5K8A9F6"/>
<name>A0A5K8A9F6_9BACT</name>
<dbReference type="InterPro" id="IPR027417">
    <property type="entry name" value="P-loop_NTPase"/>
</dbReference>
<proteinExistence type="predicted"/>
<dbReference type="Gene3D" id="3.40.50.300">
    <property type="entry name" value="P-loop containing nucleotide triphosphate hydrolases"/>
    <property type="match status" value="1"/>
</dbReference>
<dbReference type="EMBL" id="AP021879">
    <property type="protein sequence ID" value="BBO89232.1"/>
    <property type="molecule type" value="Genomic_DNA"/>
</dbReference>
<dbReference type="CDD" id="cd00882">
    <property type="entry name" value="Ras_like_GTPase"/>
    <property type="match status" value="1"/>
</dbReference>
<feature type="domain" description="Dynamin N-terminal" evidence="1">
    <location>
        <begin position="61"/>
        <end position="212"/>
    </location>
</feature>
<evidence type="ECO:0000313" key="3">
    <source>
        <dbReference type="Proteomes" id="UP000422108"/>
    </source>
</evidence>
<sequence length="654" mass="71087">MRVDPLYDDATSDALARLKDDAAALTELLGLDSQPAMDQWMAAVEGRLLPRLQPGFPLVAAICGGGSAGKSTLFNSLAGDALSPTGGRAGINRRMLVALSAAHENRCGVVEALFDSFDELPQLLDDKEQLLSPGGPLFYYAKGLPATVVLVDTPDFDTGAKGSYQNRERVEGALRAADVLIYIFTNANYNNRDNTDFIARMLTAVGTRRCFLVYRVDAAFSDQEVHAHADTVARNLYGDQAGQHVLGVYRADEDNRVADGVRSMTLSPLGTGHPQLVDALAAMDARDVRGELNRSIFRDVVEQAGRFLQDSRESCLLMELYLDGLRFLQQQRVREALGHLPMDAVVRRFSEIWQAGDPSHIRIMRKTGRVVEAPVRLMISTARWLRGKSGTDRMADRGKMSAAVQTDLIRAANRLRQSVLDPVIALNLPETEPLAASLRERARQLTGKARVAVQRSDTGTISLEIPLPPALAGRQAALGQADWSAIVDKLLARQEILLSLTDGLEDELQRLAAEQRRRLTAIDQIRQTVAAMLNIIPATAAVTYVLHTGDPVGAVGIKVKLAGIFGLNDLYALVAIPATAGMKKADLKQLEALLGPVAQTWLTHKLTALEGLFETEITATLLEAGRTVIDRATGRIASMENALSRCRHALETPS</sequence>